<organism evidence="9 10">
    <name type="scientific">Macrostomum lignano</name>
    <dbReference type="NCBI Taxonomy" id="282301"/>
    <lineage>
        <taxon>Eukaryota</taxon>
        <taxon>Metazoa</taxon>
        <taxon>Spiralia</taxon>
        <taxon>Lophotrochozoa</taxon>
        <taxon>Platyhelminthes</taxon>
        <taxon>Rhabditophora</taxon>
        <taxon>Macrostomorpha</taxon>
        <taxon>Macrostomida</taxon>
        <taxon>Macrostomidae</taxon>
        <taxon>Macrostomum</taxon>
    </lineage>
</organism>
<keyword evidence="4 7" id="KW-1133">Transmembrane helix</keyword>
<gene>
    <name evidence="9" type="ORF">BOX15_Mlig031897g2</name>
</gene>
<dbReference type="AlphaFoldDB" id="A0A267FWR5"/>
<dbReference type="EMBL" id="NIVC01000738">
    <property type="protein sequence ID" value="PAA77507.1"/>
    <property type="molecule type" value="Genomic_DNA"/>
</dbReference>
<evidence type="ECO:0000313" key="9">
    <source>
        <dbReference type="EMBL" id="PAA77507.1"/>
    </source>
</evidence>
<sequence length="235" mass="25116">SLPRSGRPPTDLSKAQFESPSSAMQSLAAPALLLALLLCLLAAAPASAQYEDSRCKCICPVDPGSGANGTSGNRRRIWITTVPFGECNCEKVVDPLPSKAAEFCLRCQCKSETRSTAIQKVVVVLVLCIIISLCLYMLFLSILHPLLVKARLYQPHVKLEEQPDQASLHSATPAAAAAASAGGSRPASTASSAGSQTSAQQVSSVVNRAVNRQERWTRAVEVQRDRVYAQHSMLN</sequence>
<dbReference type="GO" id="GO:0005765">
    <property type="term" value="C:lysosomal membrane"/>
    <property type="evidence" value="ECO:0007669"/>
    <property type="project" value="InterPro"/>
</dbReference>
<evidence type="ECO:0000256" key="2">
    <source>
        <dbReference type="ARBA" id="ARBA00007264"/>
    </source>
</evidence>
<dbReference type="Pfam" id="PF05434">
    <property type="entry name" value="Tmemb_9"/>
    <property type="match status" value="1"/>
</dbReference>
<evidence type="ECO:0000313" key="10">
    <source>
        <dbReference type="Proteomes" id="UP000215902"/>
    </source>
</evidence>
<dbReference type="STRING" id="282301.A0A267FWR5"/>
<proteinExistence type="inferred from homology"/>
<dbReference type="PANTHER" id="PTHR13064:SF6">
    <property type="entry name" value="TRANSMEMBRANE PROTEIN 9"/>
    <property type="match status" value="1"/>
</dbReference>
<dbReference type="Proteomes" id="UP000215902">
    <property type="component" value="Unassembled WGS sequence"/>
</dbReference>
<comment type="similarity">
    <text evidence="2">Belongs to the TMEM9 family.</text>
</comment>
<keyword evidence="5 7" id="KW-0472">Membrane</keyword>
<dbReference type="PANTHER" id="PTHR13064">
    <property type="entry name" value="TRANSMEMBRANE PROTEIN 9 FAMILY MEMBER"/>
    <property type="match status" value="1"/>
</dbReference>
<dbReference type="OrthoDB" id="10059035at2759"/>
<feature type="region of interest" description="Disordered" evidence="6">
    <location>
        <begin position="179"/>
        <end position="206"/>
    </location>
</feature>
<accession>A0A267FWR5</accession>
<keyword evidence="8" id="KW-0732">Signal</keyword>
<evidence type="ECO:0000256" key="5">
    <source>
        <dbReference type="ARBA" id="ARBA00023136"/>
    </source>
</evidence>
<protein>
    <submittedName>
        <fullName evidence="9">Uncharacterized protein</fullName>
    </submittedName>
</protein>
<feature type="transmembrane region" description="Helical" evidence="7">
    <location>
        <begin position="121"/>
        <end position="143"/>
    </location>
</feature>
<dbReference type="InterPro" id="IPR008853">
    <property type="entry name" value="TMEM9/TMEM9B"/>
</dbReference>
<name>A0A267FWR5_9PLAT</name>
<feature type="non-terminal residue" evidence="9">
    <location>
        <position position="1"/>
    </location>
</feature>
<comment type="subcellular location">
    <subcellularLocation>
        <location evidence="1">Membrane</location>
    </subcellularLocation>
</comment>
<comment type="caution">
    <text evidence="9">The sequence shown here is derived from an EMBL/GenBank/DDBJ whole genome shotgun (WGS) entry which is preliminary data.</text>
</comment>
<evidence type="ECO:0000256" key="3">
    <source>
        <dbReference type="ARBA" id="ARBA00022692"/>
    </source>
</evidence>
<keyword evidence="3 7" id="KW-0812">Transmembrane</keyword>
<evidence type="ECO:0000256" key="1">
    <source>
        <dbReference type="ARBA" id="ARBA00004370"/>
    </source>
</evidence>
<feature type="chain" id="PRO_5013034981" evidence="8">
    <location>
        <begin position="49"/>
        <end position="235"/>
    </location>
</feature>
<reference evidence="9 10" key="1">
    <citation type="submission" date="2017-06" db="EMBL/GenBank/DDBJ databases">
        <title>A platform for efficient transgenesis in Macrostomum lignano, a flatworm model organism for stem cell research.</title>
        <authorList>
            <person name="Berezikov E."/>
        </authorList>
    </citation>
    <scope>NUCLEOTIDE SEQUENCE [LARGE SCALE GENOMIC DNA]</scope>
    <source>
        <strain evidence="9">DV1</strain>
        <tissue evidence="9">Whole organism</tissue>
    </source>
</reference>
<keyword evidence="10" id="KW-1185">Reference proteome</keyword>
<evidence type="ECO:0000256" key="8">
    <source>
        <dbReference type="SAM" id="SignalP"/>
    </source>
</evidence>
<evidence type="ECO:0000256" key="7">
    <source>
        <dbReference type="SAM" id="Phobius"/>
    </source>
</evidence>
<evidence type="ECO:0000256" key="4">
    <source>
        <dbReference type="ARBA" id="ARBA00022989"/>
    </source>
</evidence>
<evidence type="ECO:0000256" key="6">
    <source>
        <dbReference type="SAM" id="MobiDB-lite"/>
    </source>
</evidence>
<feature type="signal peptide" evidence="8">
    <location>
        <begin position="1"/>
        <end position="48"/>
    </location>
</feature>